<proteinExistence type="predicted"/>
<sequence>MNLFDDAQLKDIKTTVFLGLKSSKNQELSTWEISRYIFDLNTYYYKYEVVNSIALALSTGVKPEDIIVINESFMLNHQYAKLDVIDLARPELNLLYFLGLPYSMFPSLSIFNMRIIFKYYRIINEFLFQNKLQRNETKWICSFYIESLLSGLDKAIQNITQLSEKKIINTKKHVELLNLFTKLTKNFQKQYKKEFTQLERDLVIDIKNLREKKGAPKNYSIFFSTINKLQRPVVLVIDQQSSKARVLCRAQLNKKAKDRTTFTLRSVIQNSPIQMLVQSGISILTAIKDEERKKELHAIELELKKAEIKKVKTDAEISHIKLLTAQIELMEQIAHFEQNPNYAHISRITIPYLKQQLGFANDRITENLKTLNNRVGIEIDYQTTKIDIQA</sequence>
<dbReference type="EMBL" id="CP048020">
    <property type="protein sequence ID" value="QHX42788.1"/>
    <property type="molecule type" value="Genomic_DNA"/>
</dbReference>
<keyword evidence="1" id="KW-0175">Coiled coil</keyword>
<protein>
    <submittedName>
        <fullName evidence="2">Uncharacterized protein</fullName>
    </submittedName>
</protein>
<dbReference type="Proteomes" id="UP000464374">
    <property type="component" value="Chromosome"/>
</dbReference>
<dbReference type="AlphaFoldDB" id="A0A6P1XZ52"/>
<gene>
    <name evidence="2" type="ORF">GWP43_04235</name>
</gene>
<evidence type="ECO:0000313" key="3">
    <source>
        <dbReference type="Proteomes" id="UP000464374"/>
    </source>
</evidence>
<evidence type="ECO:0000256" key="1">
    <source>
        <dbReference type="SAM" id="Coils"/>
    </source>
</evidence>
<dbReference type="RefSeq" id="WP_162662953.1">
    <property type="nucleotide sequence ID" value="NZ_CP048020.1"/>
</dbReference>
<feature type="coiled-coil region" evidence="1">
    <location>
        <begin position="287"/>
        <end position="316"/>
    </location>
</feature>
<accession>A0A6P1XZ52</accession>
<reference evidence="2 3" key="1">
    <citation type="submission" date="2020-01" db="EMBL/GenBank/DDBJ databases">
        <title>Complete genome sequence of a human oral phylogroup 1 Treponema sp. strain ATCC 700766, originally isolated from periodontitis dental plaque.</title>
        <authorList>
            <person name="Chan Y."/>
            <person name="Huo Y.-B."/>
            <person name="Yu X.-L."/>
            <person name="Zeng H."/>
            <person name="Leung W.-K."/>
            <person name="Watt R.M."/>
        </authorList>
    </citation>
    <scope>NUCLEOTIDE SEQUENCE [LARGE SCALE GENOMIC DNA]</scope>
    <source>
        <strain evidence="2 3">OMZ 804</strain>
    </source>
</reference>
<dbReference type="KEGG" id="trz:GWP43_04235"/>
<name>A0A6P1XZ52_9SPIR</name>
<evidence type="ECO:0000313" key="2">
    <source>
        <dbReference type="EMBL" id="QHX42788.1"/>
    </source>
</evidence>
<organism evidence="2 3">
    <name type="scientific">Treponema vincentii</name>
    <dbReference type="NCBI Taxonomy" id="69710"/>
    <lineage>
        <taxon>Bacteria</taxon>
        <taxon>Pseudomonadati</taxon>
        <taxon>Spirochaetota</taxon>
        <taxon>Spirochaetia</taxon>
        <taxon>Spirochaetales</taxon>
        <taxon>Treponemataceae</taxon>
        <taxon>Treponema</taxon>
    </lineage>
</organism>